<proteinExistence type="inferred from homology"/>
<comment type="caution">
    <text evidence="9">The sequence shown here is derived from an EMBL/GenBank/DDBJ whole genome shotgun (WGS) entry which is preliminary data.</text>
</comment>
<dbReference type="GO" id="GO:0008658">
    <property type="term" value="F:penicillin binding"/>
    <property type="evidence" value="ECO:0007669"/>
    <property type="project" value="InterPro"/>
</dbReference>
<dbReference type="InterPro" id="IPR012338">
    <property type="entry name" value="Beta-lactam/transpept-like"/>
</dbReference>
<dbReference type="InterPro" id="IPR050515">
    <property type="entry name" value="Beta-lactam/transpept"/>
</dbReference>
<comment type="similarity">
    <text evidence="2">Belongs to the class-D beta-lactamase family.</text>
</comment>
<feature type="signal peptide" evidence="7">
    <location>
        <begin position="1"/>
        <end position="23"/>
    </location>
</feature>
<keyword evidence="6" id="KW-0046">Antibiotic resistance</keyword>
<dbReference type="eggNOG" id="COG2602">
    <property type="taxonomic scope" value="Bacteria"/>
</dbReference>
<evidence type="ECO:0000256" key="2">
    <source>
        <dbReference type="ARBA" id="ARBA00007898"/>
    </source>
</evidence>
<feature type="domain" description="Penicillin-binding protein transpeptidase" evidence="8">
    <location>
        <begin position="27"/>
        <end position="243"/>
    </location>
</feature>
<dbReference type="InterPro" id="IPR001460">
    <property type="entry name" value="PCN-bd_Tpept"/>
</dbReference>
<keyword evidence="5" id="KW-0378">Hydrolase</keyword>
<dbReference type="PANTHER" id="PTHR30627:SF6">
    <property type="entry name" value="BETA-LACTAMASE YBXI-RELATED"/>
    <property type="match status" value="1"/>
</dbReference>
<dbReference type="Pfam" id="PF00905">
    <property type="entry name" value="Transpeptidase"/>
    <property type="match status" value="1"/>
</dbReference>
<dbReference type="OrthoDB" id="9762883at2"/>
<comment type="catalytic activity">
    <reaction evidence="1">
        <text>a beta-lactam + H2O = a substituted beta-amino acid</text>
        <dbReference type="Rhea" id="RHEA:20401"/>
        <dbReference type="ChEBI" id="CHEBI:15377"/>
        <dbReference type="ChEBI" id="CHEBI:35627"/>
        <dbReference type="ChEBI" id="CHEBI:140347"/>
        <dbReference type="EC" id="3.5.2.6"/>
    </reaction>
</comment>
<dbReference type="GO" id="GO:0071555">
    <property type="term" value="P:cell wall organization"/>
    <property type="evidence" value="ECO:0007669"/>
    <property type="project" value="TreeGrafter"/>
</dbReference>
<sequence>MTKFLLSFGVSSLALLHAAQAEARTVCTLMVDVETGDILHEEGDCGSRTTPASTFKIPLAVMGYDSGFLKDAETPRLPFRAGDPDWGGANWKKDTTPESWLRYSVVWYSQRITHELGASRLSAYARSMGYGNADFSGDKGFDNGLDRAWIASSLQVSPGEQVAFMRALVLGRLPVTQNAIERTRSIVERTGIGRWTIHGKTGGAYPRRADRSFDYARGWGWFVGWAEGEGRRIAFARLTQDERRDAVSPGIRAKKALLEEWPALLDVAR</sequence>
<dbReference type="NCBIfam" id="NF000270">
    <property type="entry name" value="bla_class_D_alt"/>
    <property type="match status" value="1"/>
</dbReference>
<dbReference type="GO" id="GO:0008800">
    <property type="term" value="F:beta-lactamase activity"/>
    <property type="evidence" value="ECO:0007669"/>
    <property type="project" value="UniProtKB-EC"/>
</dbReference>
<dbReference type="SUPFAM" id="SSF56601">
    <property type="entry name" value="beta-lactamase/transpeptidase-like"/>
    <property type="match status" value="1"/>
</dbReference>
<dbReference type="STRING" id="721133.SAMN05216176_10392"/>
<accession>K2N5L4</accession>
<gene>
    <name evidence="9" type="ORF">NA8A_08574</name>
</gene>
<reference evidence="9 10" key="1">
    <citation type="journal article" date="2012" name="J. Bacteriol.">
        <title>Genome Sequence of Nitratireductor indicus Type Strain C115.</title>
        <authorList>
            <person name="Lai Q."/>
            <person name="Li G."/>
            <person name="Yu Z."/>
            <person name="Shao Z."/>
        </authorList>
    </citation>
    <scope>NUCLEOTIDE SEQUENCE [LARGE SCALE GENOMIC DNA]</scope>
    <source>
        <strain evidence="9 10">C115</strain>
    </source>
</reference>
<evidence type="ECO:0000256" key="4">
    <source>
        <dbReference type="ARBA" id="ARBA00022729"/>
    </source>
</evidence>
<keyword evidence="10" id="KW-1185">Reference proteome</keyword>
<dbReference type="PANTHER" id="PTHR30627">
    <property type="entry name" value="PEPTIDOGLYCAN D,D-TRANSPEPTIDASE"/>
    <property type="match status" value="1"/>
</dbReference>
<evidence type="ECO:0000313" key="9">
    <source>
        <dbReference type="EMBL" id="EKF42708.1"/>
    </source>
</evidence>
<dbReference type="EC" id="3.5.2.6" evidence="3"/>
<dbReference type="Gene3D" id="3.40.710.10">
    <property type="entry name" value="DD-peptidase/beta-lactamase superfamily"/>
    <property type="match status" value="1"/>
</dbReference>
<evidence type="ECO:0000256" key="6">
    <source>
        <dbReference type="ARBA" id="ARBA00023251"/>
    </source>
</evidence>
<dbReference type="EMBL" id="AMSI01000005">
    <property type="protein sequence ID" value="EKF42708.1"/>
    <property type="molecule type" value="Genomic_DNA"/>
</dbReference>
<evidence type="ECO:0000256" key="3">
    <source>
        <dbReference type="ARBA" id="ARBA00012865"/>
    </source>
</evidence>
<dbReference type="Proteomes" id="UP000007374">
    <property type="component" value="Unassembled WGS sequence"/>
</dbReference>
<dbReference type="GO" id="GO:0046677">
    <property type="term" value="P:response to antibiotic"/>
    <property type="evidence" value="ECO:0007669"/>
    <property type="project" value="UniProtKB-KW"/>
</dbReference>
<evidence type="ECO:0000313" key="10">
    <source>
        <dbReference type="Proteomes" id="UP000007374"/>
    </source>
</evidence>
<dbReference type="GO" id="GO:0005886">
    <property type="term" value="C:plasma membrane"/>
    <property type="evidence" value="ECO:0007669"/>
    <property type="project" value="TreeGrafter"/>
</dbReference>
<evidence type="ECO:0000256" key="5">
    <source>
        <dbReference type="ARBA" id="ARBA00022801"/>
    </source>
</evidence>
<dbReference type="RefSeq" id="WP_009450042.1">
    <property type="nucleotide sequence ID" value="NZ_AMSI01000005.1"/>
</dbReference>
<organism evidence="9 10">
    <name type="scientific">Nitratireductor indicus C115</name>
    <dbReference type="NCBI Taxonomy" id="1231190"/>
    <lineage>
        <taxon>Bacteria</taxon>
        <taxon>Pseudomonadati</taxon>
        <taxon>Pseudomonadota</taxon>
        <taxon>Alphaproteobacteria</taxon>
        <taxon>Hyphomicrobiales</taxon>
        <taxon>Phyllobacteriaceae</taxon>
        <taxon>Nitratireductor</taxon>
    </lineage>
</organism>
<dbReference type="PATRIC" id="fig|1231190.3.peg.1789"/>
<feature type="chain" id="PRO_5003865132" description="beta-lactamase" evidence="7">
    <location>
        <begin position="24"/>
        <end position="269"/>
    </location>
</feature>
<evidence type="ECO:0000256" key="7">
    <source>
        <dbReference type="SAM" id="SignalP"/>
    </source>
</evidence>
<keyword evidence="4 7" id="KW-0732">Signal</keyword>
<name>K2N5L4_9HYPH</name>
<protein>
    <recommendedName>
        <fullName evidence="3">beta-lactamase</fullName>
        <ecNumber evidence="3">3.5.2.6</ecNumber>
    </recommendedName>
</protein>
<evidence type="ECO:0000256" key="1">
    <source>
        <dbReference type="ARBA" id="ARBA00001526"/>
    </source>
</evidence>
<evidence type="ECO:0000259" key="8">
    <source>
        <dbReference type="Pfam" id="PF00905"/>
    </source>
</evidence>
<dbReference type="AlphaFoldDB" id="K2N5L4"/>